<evidence type="ECO:0008006" key="3">
    <source>
        <dbReference type="Google" id="ProtNLM"/>
    </source>
</evidence>
<organism evidence="1 2">
    <name type="scientific">Microbacterium suwonense</name>
    <dbReference type="NCBI Taxonomy" id="683047"/>
    <lineage>
        <taxon>Bacteria</taxon>
        <taxon>Bacillati</taxon>
        <taxon>Actinomycetota</taxon>
        <taxon>Actinomycetes</taxon>
        <taxon>Micrococcales</taxon>
        <taxon>Microbacteriaceae</taxon>
        <taxon>Microbacterium</taxon>
    </lineage>
</organism>
<gene>
    <name evidence="1" type="ORF">GCM10025863_22710</name>
</gene>
<keyword evidence="2" id="KW-1185">Reference proteome</keyword>
<sequence>MHDIHVLLVLLDRFRAVPVAAAGTLLAVLPRGTIVTDRTLGTLIARALAAVETRTVGAVETRTVGAVETRTVGACTPVIPIRTRTVARSGTVVPRTLIPVVPALAAGIAIPARTLLALRTVVATRALLPTRAIVAAGERTAVVPVETRTVVAR</sequence>
<accession>A0ABM8FVL5</accession>
<dbReference type="Proteomes" id="UP001321543">
    <property type="component" value="Chromosome"/>
</dbReference>
<reference evidence="2" key="1">
    <citation type="journal article" date="2019" name="Int. J. Syst. Evol. Microbiol.">
        <title>The Global Catalogue of Microorganisms (GCM) 10K type strain sequencing project: providing services to taxonomists for standard genome sequencing and annotation.</title>
        <authorList>
            <consortium name="The Broad Institute Genomics Platform"/>
            <consortium name="The Broad Institute Genome Sequencing Center for Infectious Disease"/>
            <person name="Wu L."/>
            <person name="Ma J."/>
        </authorList>
    </citation>
    <scope>NUCLEOTIDE SEQUENCE [LARGE SCALE GENOMIC DNA]</scope>
    <source>
        <strain evidence="2">NBRC 106310</strain>
    </source>
</reference>
<evidence type="ECO:0000313" key="1">
    <source>
        <dbReference type="EMBL" id="BDZ39657.1"/>
    </source>
</evidence>
<proteinExistence type="predicted"/>
<evidence type="ECO:0000313" key="2">
    <source>
        <dbReference type="Proteomes" id="UP001321543"/>
    </source>
</evidence>
<name>A0ABM8FVL5_9MICO</name>
<protein>
    <recommendedName>
        <fullName evidence="3">Secreted protein</fullName>
    </recommendedName>
</protein>
<dbReference type="EMBL" id="AP027728">
    <property type="protein sequence ID" value="BDZ39657.1"/>
    <property type="molecule type" value="Genomic_DNA"/>
</dbReference>